<evidence type="ECO:0000313" key="3">
    <source>
        <dbReference type="Proteomes" id="UP000838756"/>
    </source>
</evidence>
<gene>
    <name evidence="2" type="primary">jg8238</name>
    <name evidence="2" type="ORF">PAEG_LOCUS16466</name>
</gene>
<keyword evidence="3" id="KW-1185">Reference proteome</keyword>
<evidence type="ECO:0000256" key="1">
    <source>
        <dbReference type="SAM" id="MobiDB-lite"/>
    </source>
</evidence>
<accession>A0A8S4RNQ5</accession>
<dbReference type="EMBL" id="CAKXAJ010025463">
    <property type="protein sequence ID" value="CAH2239822.1"/>
    <property type="molecule type" value="Genomic_DNA"/>
</dbReference>
<reference evidence="2" key="1">
    <citation type="submission" date="2022-03" db="EMBL/GenBank/DDBJ databases">
        <authorList>
            <person name="Lindestad O."/>
        </authorList>
    </citation>
    <scope>NUCLEOTIDE SEQUENCE</scope>
</reference>
<name>A0A8S4RNQ5_9NEOP</name>
<protein>
    <submittedName>
        <fullName evidence="2">Jg8238 protein</fullName>
    </submittedName>
</protein>
<organism evidence="2 3">
    <name type="scientific">Pararge aegeria aegeria</name>
    <dbReference type="NCBI Taxonomy" id="348720"/>
    <lineage>
        <taxon>Eukaryota</taxon>
        <taxon>Metazoa</taxon>
        <taxon>Ecdysozoa</taxon>
        <taxon>Arthropoda</taxon>
        <taxon>Hexapoda</taxon>
        <taxon>Insecta</taxon>
        <taxon>Pterygota</taxon>
        <taxon>Neoptera</taxon>
        <taxon>Endopterygota</taxon>
        <taxon>Lepidoptera</taxon>
        <taxon>Glossata</taxon>
        <taxon>Ditrysia</taxon>
        <taxon>Papilionoidea</taxon>
        <taxon>Nymphalidae</taxon>
        <taxon>Satyrinae</taxon>
        <taxon>Satyrini</taxon>
        <taxon>Parargina</taxon>
        <taxon>Pararge</taxon>
    </lineage>
</organism>
<sequence>MQDALNKAKPFNPARRQLQVHGSDRPLSPEKVKAAGPVGARLHDCITCGYAARVIISFLLSCYTSTGEHGSIPYPFPNQYLSSVVDR</sequence>
<feature type="region of interest" description="Disordered" evidence="1">
    <location>
        <begin position="1"/>
        <end position="32"/>
    </location>
</feature>
<evidence type="ECO:0000313" key="2">
    <source>
        <dbReference type="EMBL" id="CAH2239822.1"/>
    </source>
</evidence>
<comment type="caution">
    <text evidence="2">The sequence shown here is derived from an EMBL/GenBank/DDBJ whole genome shotgun (WGS) entry which is preliminary data.</text>
</comment>
<dbReference type="Proteomes" id="UP000838756">
    <property type="component" value="Unassembled WGS sequence"/>
</dbReference>
<dbReference type="AlphaFoldDB" id="A0A8S4RNQ5"/>
<feature type="compositionally biased region" description="Basic and acidic residues" evidence="1">
    <location>
        <begin position="22"/>
        <end position="32"/>
    </location>
</feature>
<proteinExistence type="predicted"/>